<keyword evidence="3" id="KW-0378">Hydrolase</keyword>
<dbReference type="PROSITE" id="PS50883">
    <property type="entry name" value="EAL"/>
    <property type="match status" value="1"/>
</dbReference>
<dbReference type="Gene3D" id="1.10.3210.10">
    <property type="entry name" value="Hypothetical protein af1432"/>
    <property type="match status" value="1"/>
</dbReference>
<dbReference type="EC" id="3.1.4.52" evidence="3"/>
<dbReference type="Gene3D" id="3.20.20.450">
    <property type="entry name" value="EAL domain"/>
    <property type="match status" value="1"/>
</dbReference>
<dbReference type="SUPFAM" id="SSF141868">
    <property type="entry name" value="EAL domain-like"/>
    <property type="match status" value="1"/>
</dbReference>
<dbReference type="InterPro" id="IPR035919">
    <property type="entry name" value="EAL_sf"/>
</dbReference>
<proteinExistence type="predicted"/>
<dbReference type="InterPro" id="IPR013976">
    <property type="entry name" value="HDOD"/>
</dbReference>
<evidence type="ECO:0000313" key="4">
    <source>
        <dbReference type="Proteomes" id="UP000838160"/>
    </source>
</evidence>
<dbReference type="Proteomes" id="UP000838160">
    <property type="component" value="Unassembled WGS sequence"/>
</dbReference>
<dbReference type="EMBL" id="CAKLCM010000002">
    <property type="protein sequence ID" value="CAH0526403.1"/>
    <property type="molecule type" value="Genomic_DNA"/>
</dbReference>
<dbReference type="InterPro" id="IPR001633">
    <property type="entry name" value="EAL_dom"/>
</dbReference>
<gene>
    <name evidence="3" type="primary">cdgJ_1</name>
    <name evidence="3" type="ORF">VHP8226_01788</name>
</gene>
<dbReference type="GO" id="GO:0071111">
    <property type="term" value="F:cyclic-guanylate-specific phosphodiesterase activity"/>
    <property type="evidence" value="ECO:0007669"/>
    <property type="project" value="UniProtKB-EC"/>
</dbReference>
<dbReference type="Pfam" id="PF08668">
    <property type="entry name" value="HDOD"/>
    <property type="match status" value="1"/>
</dbReference>
<feature type="domain" description="HDOD" evidence="2">
    <location>
        <begin position="201"/>
        <end position="387"/>
    </location>
</feature>
<reference evidence="3" key="1">
    <citation type="submission" date="2021-12" db="EMBL/GenBank/DDBJ databases">
        <authorList>
            <person name="Rodrigo-Torres L."/>
            <person name="Arahal R. D."/>
            <person name="Lucena T."/>
        </authorList>
    </citation>
    <scope>NUCLEOTIDE SEQUENCE</scope>
    <source>
        <strain evidence="3">CECT 8226</strain>
    </source>
</reference>
<dbReference type="Pfam" id="PF00563">
    <property type="entry name" value="EAL"/>
    <property type="match status" value="1"/>
</dbReference>
<keyword evidence="4" id="KW-1185">Reference proteome</keyword>
<dbReference type="PROSITE" id="PS51833">
    <property type="entry name" value="HDOD"/>
    <property type="match status" value="1"/>
</dbReference>
<dbReference type="InterPro" id="IPR014408">
    <property type="entry name" value="dGMP_Pdiesterase_EAL/HD-GYP"/>
</dbReference>
<feature type="domain" description="EAL" evidence="1">
    <location>
        <begin position="1"/>
        <end position="207"/>
    </location>
</feature>
<dbReference type="PANTHER" id="PTHR33525:SF4">
    <property type="entry name" value="CYCLIC DI-GMP PHOSPHODIESTERASE CDGJ"/>
    <property type="match status" value="1"/>
</dbReference>
<protein>
    <submittedName>
        <fullName evidence="3">Cyclic di-GMP phosphodiesterase CdgJ</fullName>
        <ecNumber evidence="3">3.1.4.52</ecNumber>
    </submittedName>
</protein>
<organism evidence="3 4">
    <name type="scientific">Vibrio hippocampi</name>
    <dbReference type="NCBI Taxonomy" id="654686"/>
    <lineage>
        <taxon>Bacteria</taxon>
        <taxon>Pseudomonadati</taxon>
        <taxon>Pseudomonadota</taxon>
        <taxon>Gammaproteobacteria</taxon>
        <taxon>Vibrionales</taxon>
        <taxon>Vibrionaceae</taxon>
        <taxon>Vibrio</taxon>
    </lineage>
</organism>
<evidence type="ECO:0000259" key="1">
    <source>
        <dbReference type="PROSITE" id="PS50883"/>
    </source>
</evidence>
<comment type="caution">
    <text evidence="3">The sequence shown here is derived from an EMBL/GenBank/DDBJ whole genome shotgun (WGS) entry which is preliminary data.</text>
</comment>
<evidence type="ECO:0000259" key="2">
    <source>
        <dbReference type="PROSITE" id="PS51833"/>
    </source>
</evidence>
<sequence>MPDLKYSYIARQPILNREQNTVGYELLFRDGPNNTFPDIDPELATNRLLSEHFLATHYSTIGDKLAFVNFPYQSLVNLVPTLFPKDNLVIEILETCEPTQELLQAVRKMHHAGYTIALDDFIPKKEWLPFLAYTSIIKIDIRLYSLQKAQKLIQRLAPYDIEFLAEKVETHEEFEQAKEMGFSKFQGYFFSKPQLIRRKQIKPSFLTVIQLVKEISKTELDYDELERLISIDVTLSYKLLTFVNSSYLIRSEITSFKQAFIYLGEDRVRKFISLVAITSTQDDKPDTLYNLSIQRARFCQLLVNDIDRSIDDGLGFLTGMFSLLDSLFDQPLIELVEKMPINSLVKVALVTGQGKLGHMLSLVKAYEVAEWDKVSGLCNKLKLNDEQLAKHYDASIKWTEDLLTIEPDQISRME</sequence>
<evidence type="ECO:0000313" key="3">
    <source>
        <dbReference type="EMBL" id="CAH0526403.1"/>
    </source>
</evidence>
<dbReference type="PIRSF" id="PIRSF003180">
    <property type="entry name" value="DiGMPpdiest_YuxH"/>
    <property type="match status" value="1"/>
</dbReference>
<dbReference type="PANTHER" id="PTHR33525">
    <property type="match status" value="1"/>
</dbReference>
<dbReference type="SUPFAM" id="SSF109604">
    <property type="entry name" value="HD-domain/PDEase-like"/>
    <property type="match status" value="1"/>
</dbReference>
<dbReference type="SMART" id="SM00052">
    <property type="entry name" value="EAL"/>
    <property type="match status" value="1"/>
</dbReference>
<accession>A0ABN8DJN5</accession>
<dbReference type="InterPro" id="IPR052340">
    <property type="entry name" value="RNase_Y/CdgJ"/>
</dbReference>
<name>A0ABN8DJN5_9VIBR</name>